<dbReference type="PIRSF" id="PIRSF006806">
    <property type="entry name" value="FTHF_cligase"/>
    <property type="match status" value="1"/>
</dbReference>
<accession>A0AAX4FST8</accession>
<dbReference type="RefSeq" id="WP_318620400.1">
    <property type="nucleotide sequence ID" value="NZ_CP137642.1"/>
</dbReference>
<evidence type="ECO:0000256" key="2">
    <source>
        <dbReference type="ARBA" id="ARBA00022741"/>
    </source>
</evidence>
<dbReference type="KEGG" id="mrc:R6Y96_06350"/>
<evidence type="ECO:0000256" key="3">
    <source>
        <dbReference type="ARBA" id="ARBA00022840"/>
    </source>
</evidence>
<dbReference type="InterPro" id="IPR002698">
    <property type="entry name" value="FTHF_cligase"/>
</dbReference>
<dbReference type="SUPFAM" id="SSF100950">
    <property type="entry name" value="NagB/RpiA/CoA transferase-like"/>
    <property type="match status" value="1"/>
</dbReference>
<dbReference type="GO" id="GO:0035999">
    <property type="term" value="P:tetrahydrofolate interconversion"/>
    <property type="evidence" value="ECO:0007669"/>
    <property type="project" value="TreeGrafter"/>
</dbReference>
<dbReference type="Gene3D" id="3.40.50.10420">
    <property type="entry name" value="NagB/RpiA/CoA transferase-like"/>
    <property type="match status" value="1"/>
</dbReference>
<dbReference type="GO" id="GO:0030272">
    <property type="term" value="F:5-formyltetrahydrofolate cyclo-ligase activity"/>
    <property type="evidence" value="ECO:0007669"/>
    <property type="project" value="UniProtKB-EC"/>
</dbReference>
<evidence type="ECO:0000313" key="5">
    <source>
        <dbReference type="Proteomes" id="UP001305652"/>
    </source>
</evidence>
<comment type="similarity">
    <text evidence="1">Belongs to the 5-formyltetrahydrofolate cyclo-ligase family.</text>
</comment>
<dbReference type="PANTHER" id="PTHR23407">
    <property type="entry name" value="ATPASE INHIBITOR/5-FORMYLTETRAHYDROFOLATE CYCLO-LIGASE"/>
    <property type="match status" value="1"/>
</dbReference>
<evidence type="ECO:0000313" key="4">
    <source>
        <dbReference type="EMBL" id="WOX56937.1"/>
    </source>
</evidence>
<keyword evidence="5" id="KW-1185">Reference proteome</keyword>
<keyword evidence="2" id="KW-0547">Nucleotide-binding</keyword>
<dbReference type="EC" id="6.3.3.2" evidence="4"/>
<dbReference type="Pfam" id="PF01812">
    <property type="entry name" value="5-FTHF_cyc-lig"/>
    <property type="match status" value="1"/>
</dbReference>
<dbReference type="Proteomes" id="UP001305652">
    <property type="component" value="Chromosome"/>
</dbReference>
<dbReference type="EMBL" id="CP137642">
    <property type="protein sequence ID" value="WOX56937.1"/>
    <property type="molecule type" value="Genomic_DNA"/>
</dbReference>
<dbReference type="GO" id="GO:0005524">
    <property type="term" value="F:ATP binding"/>
    <property type="evidence" value="ECO:0007669"/>
    <property type="project" value="UniProtKB-KW"/>
</dbReference>
<dbReference type="PANTHER" id="PTHR23407:SF1">
    <property type="entry name" value="5-FORMYLTETRAHYDROFOLATE CYCLO-LIGASE"/>
    <property type="match status" value="1"/>
</dbReference>
<evidence type="ECO:0000256" key="1">
    <source>
        <dbReference type="ARBA" id="ARBA00010638"/>
    </source>
</evidence>
<name>A0AAX4FST8_9EURY</name>
<dbReference type="InterPro" id="IPR024185">
    <property type="entry name" value="FTHF_cligase-like_sf"/>
</dbReference>
<keyword evidence="3" id="KW-0067">ATP-binding</keyword>
<gene>
    <name evidence="4" type="ORF">R6Y96_06350</name>
</gene>
<organism evidence="4 5">
    <name type="scientific">Methanoculleus receptaculi</name>
    <dbReference type="NCBI Taxonomy" id="394967"/>
    <lineage>
        <taxon>Archaea</taxon>
        <taxon>Methanobacteriati</taxon>
        <taxon>Methanobacteriota</taxon>
        <taxon>Stenosarchaea group</taxon>
        <taxon>Methanomicrobia</taxon>
        <taxon>Methanomicrobiales</taxon>
        <taxon>Methanomicrobiaceae</taxon>
        <taxon>Methanoculleus</taxon>
    </lineage>
</organism>
<reference evidence="4 5" key="1">
    <citation type="submission" date="2023-10" db="EMBL/GenBank/DDBJ databases">
        <title>The complete genome sequence of Methanoculleus receptaculi DSM 18860.</title>
        <authorList>
            <person name="Lai S.-J."/>
            <person name="You Y.-T."/>
            <person name="Chen S.-C."/>
        </authorList>
    </citation>
    <scope>NUCLEOTIDE SEQUENCE [LARGE SCALE GENOMIC DNA]</scope>
    <source>
        <strain evidence="4 5">DSM 18860</strain>
    </source>
</reference>
<sequence length="192" mass="21493">MRLTKAELRMKAKEARSRLSPEEIARYSASIERRLIEVLDGFTTVMVYVSKPPEVETHGLIAALNSRSVRVVVPIIERETRSLRLSALPDPAVLVQSTFNVPEPIGHEIPVRPENIQAVVVPMLGFDSKGNRLGYGAGYYDRFLQRYPHPKKIGIAFSCQQVESIPADENDIMMDFIITEKVIIETTGSDAL</sequence>
<protein>
    <submittedName>
        <fullName evidence="4">5-formyltetrahydrofolate cyclo-ligase</fullName>
        <ecNumber evidence="4">6.3.3.2</ecNumber>
    </submittedName>
</protein>
<dbReference type="InterPro" id="IPR037171">
    <property type="entry name" value="NagB/RpiA_transferase-like"/>
</dbReference>
<dbReference type="GO" id="GO:0009396">
    <property type="term" value="P:folic acid-containing compound biosynthetic process"/>
    <property type="evidence" value="ECO:0007669"/>
    <property type="project" value="TreeGrafter"/>
</dbReference>
<keyword evidence="4" id="KW-0436">Ligase</keyword>
<dbReference type="NCBIfam" id="TIGR02727">
    <property type="entry name" value="MTHFS_bact"/>
    <property type="match status" value="1"/>
</dbReference>
<proteinExistence type="inferred from homology"/>
<dbReference type="GeneID" id="85732761"/>
<dbReference type="AlphaFoldDB" id="A0AAX4FST8"/>